<accession>A0A2A2KJ63</accession>
<gene>
    <name evidence="2" type="ORF">WR25_00478</name>
</gene>
<keyword evidence="3" id="KW-1185">Reference proteome</keyword>
<organism evidence="2 3">
    <name type="scientific">Diploscapter pachys</name>
    <dbReference type="NCBI Taxonomy" id="2018661"/>
    <lineage>
        <taxon>Eukaryota</taxon>
        <taxon>Metazoa</taxon>
        <taxon>Ecdysozoa</taxon>
        <taxon>Nematoda</taxon>
        <taxon>Chromadorea</taxon>
        <taxon>Rhabditida</taxon>
        <taxon>Rhabditina</taxon>
        <taxon>Rhabditomorpha</taxon>
        <taxon>Rhabditoidea</taxon>
        <taxon>Rhabditidae</taxon>
        <taxon>Diploscapter</taxon>
    </lineage>
</organism>
<name>A0A2A2KJ63_9BILA</name>
<dbReference type="EMBL" id="LIAE01008445">
    <property type="protein sequence ID" value="PAV73991.1"/>
    <property type="molecule type" value="Genomic_DNA"/>
</dbReference>
<dbReference type="AlphaFoldDB" id="A0A2A2KJ63"/>
<protein>
    <submittedName>
        <fullName evidence="2">Uncharacterized protein</fullName>
    </submittedName>
</protein>
<evidence type="ECO:0000313" key="3">
    <source>
        <dbReference type="Proteomes" id="UP000218231"/>
    </source>
</evidence>
<feature type="compositionally biased region" description="Basic and acidic residues" evidence="1">
    <location>
        <begin position="9"/>
        <end position="25"/>
    </location>
</feature>
<proteinExistence type="predicted"/>
<evidence type="ECO:0000313" key="2">
    <source>
        <dbReference type="EMBL" id="PAV73991.1"/>
    </source>
</evidence>
<feature type="compositionally biased region" description="Basic and acidic residues" evidence="1">
    <location>
        <begin position="73"/>
        <end position="88"/>
    </location>
</feature>
<feature type="region of interest" description="Disordered" evidence="1">
    <location>
        <begin position="73"/>
        <end position="97"/>
    </location>
</feature>
<dbReference type="Proteomes" id="UP000218231">
    <property type="component" value="Unassembled WGS sequence"/>
</dbReference>
<sequence>MFSVFQHHKTQEKPQEYTPPHKQEDEQPVIQVQQKEETKVEVKVEEPDKLLPDTEDFAMFGCEHLHVERALLGRDRSRSRDKRTRQISDPEENGTIW</sequence>
<comment type="caution">
    <text evidence="2">The sequence shown here is derived from an EMBL/GenBank/DDBJ whole genome shotgun (WGS) entry which is preliminary data.</text>
</comment>
<reference evidence="2 3" key="1">
    <citation type="journal article" date="2017" name="Curr. Biol.">
        <title>Genome architecture and evolution of a unichromosomal asexual nematode.</title>
        <authorList>
            <person name="Fradin H."/>
            <person name="Zegar C."/>
            <person name="Gutwein M."/>
            <person name="Lucas J."/>
            <person name="Kovtun M."/>
            <person name="Corcoran D."/>
            <person name="Baugh L.R."/>
            <person name="Kiontke K."/>
            <person name="Gunsalus K."/>
            <person name="Fitch D.H."/>
            <person name="Piano F."/>
        </authorList>
    </citation>
    <scope>NUCLEOTIDE SEQUENCE [LARGE SCALE GENOMIC DNA]</scope>
    <source>
        <strain evidence="2">PF1309</strain>
    </source>
</reference>
<evidence type="ECO:0000256" key="1">
    <source>
        <dbReference type="SAM" id="MobiDB-lite"/>
    </source>
</evidence>
<feature type="region of interest" description="Disordered" evidence="1">
    <location>
        <begin position="1"/>
        <end position="28"/>
    </location>
</feature>